<proteinExistence type="predicted"/>
<reference evidence="1 2" key="1">
    <citation type="submission" date="2019-09" db="EMBL/GenBank/DDBJ databases">
        <authorList>
            <person name="Dittami M. S."/>
        </authorList>
    </citation>
    <scope>NUCLEOTIDE SEQUENCE [LARGE SCALE GENOMIC DNA]</scope>
    <source>
        <strain evidence="1">SPHINGO391</strain>
    </source>
</reference>
<dbReference type="EMBL" id="CABVLI010000022">
    <property type="protein sequence ID" value="VVS98788.1"/>
    <property type="molecule type" value="Genomic_DNA"/>
</dbReference>
<evidence type="ECO:0000313" key="1">
    <source>
        <dbReference type="EMBL" id="VVS98788.1"/>
    </source>
</evidence>
<protein>
    <submittedName>
        <fullName evidence="1">Uncharacterized protein</fullName>
    </submittedName>
</protein>
<sequence length="53" mass="6418">MFRDSRRDCPGIRFVDRCNFNPLERCGKNRTTSVSSRLLRRLCLFVQMSKFRF</sequence>
<gene>
    <name evidence="1" type="ORF">SPHINGO391_290007</name>
</gene>
<accession>A0A5E7Y2B1</accession>
<organism evidence="1 2">
    <name type="scientific">Sphingomonas aurantiaca</name>
    <dbReference type="NCBI Taxonomy" id="185949"/>
    <lineage>
        <taxon>Bacteria</taxon>
        <taxon>Pseudomonadati</taxon>
        <taxon>Pseudomonadota</taxon>
        <taxon>Alphaproteobacteria</taxon>
        <taxon>Sphingomonadales</taxon>
        <taxon>Sphingomonadaceae</taxon>
        <taxon>Sphingomonas</taxon>
    </lineage>
</organism>
<name>A0A5E7Y2B1_9SPHN</name>
<evidence type="ECO:0000313" key="2">
    <source>
        <dbReference type="Proteomes" id="UP000326857"/>
    </source>
</evidence>
<dbReference type="AlphaFoldDB" id="A0A5E7Y2B1"/>
<dbReference type="Proteomes" id="UP000326857">
    <property type="component" value="Unassembled WGS sequence"/>
</dbReference>